<gene>
    <name evidence="3" type="ORF">NDN08_007938</name>
</gene>
<reference evidence="3 4" key="1">
    <citation type="journal article" date="2023" name="Nat. Commun.">
        <title>Origin of minicircular mitochondrial genomes in red algae.</title>
        <authorList>
            <person name="Lee Y."/>
            <person name="Cho C.H."/>
            <person name="Lee Y.M."/>
            <person name="Park S.I."/>
            <person name="Yang J.H."/>
            <person name="West J.A."/>
            <person name="Bhattacharya D."/>
            <person name="Yoon H.S."/>
        </authorList>
    </citation>
    <scope>NUCLEOTIDE SEQUENCE [LARGE SCALE GENOMIC DNA]</scope>
    <source>
        <strain evidence="3 4">CCMP1338</strain>
        <tissue evidence="3">Whole cell</tissue>
    </source>
</reference>
<evidence type="ECO:0000313" key="4">
    <source>
        <dbReference type="Proteomes" id="UP001157974"/>
    </source>
</evidence>
<dbReference type="Gene3D" id="3.10.180.10">
    <property type="entry name" value="2,3-Dihydroxybiphenyl 1,2-Dioxygenase, domain 1"/>
    <property type="match status" value="2"/>
</dbReference>
<name>A0AAV8UZ06_9RHOD</name>
<dbReference type="EMBL" id="JAMWBK010000002">
    <property type="protein sequence ID" value="KAJ8907834.1"/>
    <property type="molecule type" value="Genomic_DNA"/>
</dbReference>
<dbReference type="Proteomes" id="UP001157974">
    <property type="component" value="Unassembled WGS sequence"/>
</dbReference>
<dbReference type="CDD" id="cd07233">
    <property type="entry name" value="GlxI_Zn"/>
    <property type="match status" value="2"/>
</dbReference>
<feature type="domain" description="VOC" evidence="2">
    <location>
        <begin position="13"/>
        <end position="166"/>
    </location>
</feature>
<evidence type="ECO:0000259" key="2">
    <source>
        <dbReference type="PROSITE" id="PS51819"/>
    </source>
</evidence>
<keyword evidence="4" id="KW-1185">Reference proteome</keyword>
<dbReference type="InterPro" id="IPR037523">
    <property type="entry name" value="VOC_core"/>
</dbReference>
<dbReference type="PANTHER" id="PTHR10374:SF30">
    <property type="entry name" value="LACTOYLGLUTATHIONE LYASE"/>
    <property type="match status" value="1"/>
</dbReference>
<accession>A0AAV8UZ06</accession>
<dbReference type="PANTHER" id="PTHR10374">
    <property type="entry name" value="LACTOYLGLUTATHIONE LYASE GLYOXALASE I"/>
    <property type="match status" value="1"/>
</dbReference>
<dbReference type="InterPro" id="IPR029068">
    <property type="entry name" value="Glyas_Bleomycin-R_OHBP_Dase"/>
</dbReference>
<dbReference type="InterPro" id="IPR018146">
    <property type="entry name" value="Glyoxalase_1_CS"/>
</dbReference>
<dbReference type="AlphaFoldDB" id="A0AAV8UZ06"/>
<protein>
    <recommendedName>
        <fullName evidence="2">VOC domain-containing protein</fullName>
    </recommendedName>
</protein>
<proteinExistence type="predicted"/>
<evidence type="ECO:0000256" key="1">
    <source>
        <dbReference type="ARBA" id="ARBA00022723"/>
    </source>
</evidence>
<dbReference type="GO" id="GO:0046872">
    <property type="term" value="F:metal ion binding"/>
    <property type="evidence" value="ECO:0007669"/>
    <property type="project" value="UniProtKB-KW"/>
</dbReference>
<sequence length="351" mass="39583">MSAAVGVLGNDPVFAQTMLRIKDPEKSRVFYEKLLGMTFLTRLDFPSLEFSLYFYAYADGEQVPDLETPQAERAQWLWGRRYHTVELTHNWGTEKDENFAHHSGNADPVGYAFSTIWVDDVSEVHKKLVENGVGIVRGPEPMNPELGTQMLRVYDPDGYWVLFAENSMKKRSTNSVGVLGPSPTQRSTEFRVKDAQKSIKFYEDLGLTLMAQHEIKESGAELTIYGMGYPRSTVKSLDASASMSKSHIYLENLENYVLFLHHYHGSENDEKLTYHNGNTDPKGFGHIGFIVTDVEKAVEEAEKKGIAIKRKAGPFQDAGVIAFILDPDGYWIELIQRNGSEQKDASTANRK</sequence>
<feature type="domain" description="VOC" evidence="2">
    <location>
        <begin position="184"/>
        <end position="337"/>
    </location>
</feature>
<comment type="caution">
    <text evidence="3">The sequence shown here is derived from an EMBL/GenBank/DDBJ whole genome shotgun (WGS) entry which is preliminary data.</text>
</comment>
<dbReference type="PROSITE" id="PS51819">
    <property type="entry name" value="VOC"/>
    <property type="match status" value="2"/>
</dbReference>
<dbReference type="GO" id="GO:0004462">
    <property type="term" value="F:lactoylglutathione lyase activity"/>
    <property type="evidence" value="ECO:0007669"/>
    <property type="project" value="InterPro"/>
</dbReference>
<dbReference type="PROSITE" id="PS00934">
    <property type="entry name" value="GLYOXALASE_I_1"/>
    <property type="match status" value="1"/>
</dbReference>
<evidence type="ECO:0000313" key="3">
    <source>
        <dbReference type="EMBL" id="KAJ8907834.1"/>
    </source>
</evidence>
<keyword evidence="1" id="KW-0479">Metal-binding</keyword>
<dbReference type="SUPFAM" id="SSF54593">
    <property type="entry name" value="Glyoxalase/Bleomycin resistance protein/Dihydroxybiphenyl dioxygenase"/>
    <property type="match status" value="2"/>
</dbReference>
<dbReference type="Pfam" id="PF00903">
    <property type="entry name" value="Glyoxalase"/>
    <property type="match status" value="2"/>
</dbReference>
<organism evidence="3 4">
    <name type="scientific">Rhodosorus marinus</name>
    <dbReference type="NCBI Taxonomy" id="101924"/>
    <lineage>
        <taxon>Eukaryota</taxon>
        <taxon>Rhodophyta</taxon>
        <taxon>Stylonematophyceae</taxon>
        <taxon>Stylonematales</taxon>
        <taxon>Stylonemataceae</taxon>
        <taxon>Rhodosorus</taxon>
    </lineage>
</organism>
<dbReference type="InterPro" id="IPR004360">
    <property type="entry name" value="Glyas_Fos-R_dOase_dom"/>
</dbReference>